<dbReference type="Pfam" id="PF09420">
    <property type="entry name" value="Nop16"/>
    <property type="match status" value="1"/>
</dbReference>
<evidence type="ECO:0000256" key="2">
    <source>
        <dbReference type="ARBA" id="ARBA00008479"/>
    </source>
</evidence>
<sequence length="87" mass="9981">MPKAKGKNRRRKFGYNVNRKRLYRQSRKRAAPRIECSHIRHAWDRTKSVSQNLAEMGLAVDPNKAIPIRKRHCLISHSFNAGDGNGG</sequence>
<dbReference type="PANTHER" id="PTHR13243">
    <property type="entry name" value="HSPC111 PROTEIN-RELATED"/>
    <property type="match status" value="1"/>
</dbReference>
<dbReference type="Ensembl" id="ENSGAGT00000020364.1">
    <property type="protein sequence ID" value="ENSGAGP00000017848.1"/>
    <property type="gene ID" value="ENSGAGG00000013246.1"/>
</dbReference>
<evidence type="ECO:0000313" key="6">
    <source>
        <dbReference type="Proteomes" id="UP000291020"/>
    </source>
</evidence>
<dbReference type="PANTHER" id="PTHR13243:SF1">
    <property type="entry name" value="NUCLEOLAR PROTEIN 16"/>
    <property type="match status" value="1"/>
</dbReference>
<protein>
    <recommendedName>
        <fullName evidence="3">Nucleolar protein 16</fullName>
    </recommendedName>
</protein>
<reference evidence="5" key="3">
    <citation type="submission" date="2025-09" db="UniProtKB">
        <authorList>
            <consortium name="Ensembl"/>
        </authorList>
    </citation>
    <scope>IDENTIFICATION</scope>
</reference>
<keyword evidence="4" id="KW-0539">Nucleus</keyword>
<reference evidence="6" key="1">
    <citation type="journal article" date="2017" name="PLoS ONE">
        <title>The Agassiz's desert tortoise genome provides a resource for the conservation of a threatened species.</title>
        <authorList>
            <person name="Tollis M."/>
            <person name="DeNardo D.F."/>
            <person name="Cornelius J.A."/>
            <person name="Dolby G.A."/>
            <person name="Edwards T."/>
            <person name="Henen B.T."/>
            <person name="Karl A.E."/>
            <person name="Murphy R.W."/>
            <person name="Kusumi K."/>
        </authorList>
    </citation>
    <scope>NUCLEOTIDE SEQUENCE [LARGE SCALE GENOMIC DNA]</scope>
</reference>
<dbReference type="GO" id="GO:0005730">
    <property type="term" value="C:nucleolus"/>
    <property type="evidence" value="ECO:0007669"/>
    <property type="project" value="UniProtKB-SubCell"/>
</dbReference>
<evidence type="ECO:0000256" key="4">
    <source>
        <dbReference type="ARBA" id="ARBA00023242"/>
    </source>
</evidence>
<dbReference type="STRING" id="38772.ENSGAGP00000017848"/>
<dbReference type="AlphaFoldDB" id="A0A452HRZ2"/>
<dbReference type="InterPro" id="IPR019002">
    <property type="entry name" value="Ribosome_biogenesis_Nop16"/>
</dbReference>
<proteinExistence type="inferred from homology"/>
<evidence type="ECO:0000313" key="5">
    <source>
        <dbReference type="Ensembl" id="ENSGAGP00000017848.1"/>
    </source>
</evidence>
<organism evidence="5 6">
    <name type="scientific">Gopherus agassizii</name>
    <name type="common">Agassiz's desert tortoise</name>
    <dbReference type="NCBI Taxonomy" id="38772"/>
    <lineage>
        <taxon>Eukaryota</taxon>
        <taxon>Metazoa</taxon>
        <taxon>Chordata</taxon>
        <taxon>Craniata</taxon>
        <taxon>Vertebrata</taxon>
        <taxon>Euteleostomi</taxon>
        <taxon>Archelosauria</taxon>
        <taxon>Testudinata</taxon>
        <taxon>Testudines</taxon>
        <taxon>Cryptodira</taxon>
        <taxon>Durocryptodira</taxon>
        <taxon>Testudinoidea</taxon>
        <taxon>Testudinidae</taxon>
        <taxon>Gopherus</taxon>
    </lineage>
</organism>
<evidence type="ECO:0000256" key="3">
    <source>
        <dbReference type="ARBA" id="ARBA00015522"/>
    </source>
</evidence>
<comment type="subcellular location">
    <subcellularLocation>
        <location evidence="1">Nucleus</location>
        <location evidence="1">Nucleolus</location>
    </subcellularLocation>
</comment>
<accession>A0A452HRZ2</accession>
<reference evidence="5" key="2">
    <citation type="submission" date="2025-08" db="UniProtKB">
        <authorList>
            <consortium name="Ensembl"/>
        </authorList>
    </citation>
    <scope>IDENTIFICATION</scope>
</reference>
<name>A0A452HRZ2_9SAUR</name>
<dbReference type="Proteomes" id="UP000291020">
    <property type="component" value="Unassembled WGS sequence"/>
</dbReference>
<comment type="similarity">
    <text evidence="2">Belongs to the NOP16 family.</text>
</comment>
<keyword evidence="6" id="KW-1185">Reference proteome</keyword>
<dbReference type="GO" id="GO:0042273">
    <property type="term" value="P:ribosomal large subunit biogenesis"/>
    <property type="evidence" value="ECO:0007669"/>
    <property type="project" value="TreeGrafter"/>
</dbReference>
<evidence type="ECO:0000256" key="1">
    <source>
        <dbReference type="ARBA" id="ARBA00004604"/>
    </source>
</evidence>